<dbReference type="Pfam" id="PF08448">
    <property type="entry name" value="PAS_4"/>
    <property type="match status" value="1"/>
</dbReference>
<dbReference type="SMART" id="SM00091">
    <property type="entry name" value="PAS"/>
    <property type="match status" value="2"/>
</dbReference>
<evidence type="ECO:0000256" key="5">
    <source>
        <dbReference type="ARBA" id="ARBA00022679"/>
    </source>
</evidence>
<gene>
    <name evidence="19" type="ORF">MPEBLZ_03460</name>
</gene>
<dbReference type="SMART" id="SM00304">
    <property type="entry name" value="HAMP"/>
    <property type="match status" value="1"/>
</dbReference>
<dbReference type="CDD" id="cd06225">
    <property type="entry name" value="HAMP"/>
    <property type="match status" value="1"/>
</dbReference>
<keyword evidence="5" id="KW-0808">Transferase</keyword>
<protein>
    <recommendedName>
        <fullName evidence="3">histidine kinase</fullName>
        <ecNumber evidence="3">2.7.13.3</ecNumber>
    </recommendedName>
</protein>
<feature type="domain" description="PAS" evidence="16">
    <location>
        <begin position="519"/>
        <end position="589"/>
    </location>
</feature>
<dbReference type="GO" id="GO:0030295">
    <property type="term" value="F:protein kinase activator activity"/>
    <property type="evidence" value="ECO:0007669"/>
    <property type="project" value="TreeGrafter"/>
</dbReference>
<dbReference type="InterPro" id="IPR029016">
    <property type="entry name" value="GAF-like_dom_sf"/>
</dbReference>
<feature type="transmembrane region" description="Helical" evidence="14">
    <location>
        <begin position="6"/>
        <end position="27"/>
    </location>
</feature>
<comment type="subcellular location">
    <subcellularLocation>
        <location evidence="2">Membrane</location>
        <topology evidence="2">Multi-pass membrane protein</topology>
    </subcellularLocation>
</comment>
<dbReference type="PROSITE" id="PS50113">
    <property type="entry name" value="PAC"/>
    <property type="match status" value="1"/>
</dbReference>
<keyword evidence="11" id="KW-0902">Two-component regulatory system</keyword>
<evidence type="ECO:0000256" key="6">
    <source>
        <dbReference type="ARBA" id="ARBA00022692"/>
    </source>
</evidence>
<dbReference type="SUPFAM" id="SSF55785">
    <property type="entry name" value="PYP-like sensor domain (PAS domain)"/>
    <property type="match status" value="2"/>
</dbReference>
<dbReference type="GO" id="GO:0007234">
    <property type="term" value="P:osmosensory signaling via phosphorelay pathway"/>
    <property type="evidence" value="ECO:0007669"/>
    <property type="project" value="TreeGrafter"/>
</dbReference>
<dbReference type="FunFam" id="3.30.565.10:FF:000006">
    <property type="entry name" value="Sensor histidine kinase WalK"/>
    <property type="match status" value="1"/>
</dbReference>
<dbReference type="AlphaFoldDB" id="A0A0N8KQF4"/>
<keyword evidence="12 14" id="KW-0472">Membrane</keyword>
<dbReference type="InterPro" id="IPR000014">
    <property type="entry name" value="PAS"/>
</dbReference>
<dbReference type="Proteomes" id="UP000050360">
    <property type="component" value="Unassembled WGS sequence"/>
</dbReference>
<dbReference type="SMART" id="SM00387">
    <property type="entry name" value="HATPase_c"/>
    <property type="match status" value="1"/>
</dbReference>
<dbReference type="CDD" id="cd16922">
    <property type="entry name" value="HATPase_EvgS-ArcB-TorS-like"/>
    <property type="match status" value="1"/>
</dbReference>
<dbReference type="InterPro" id="IPR003660">
    <property type="entry name" value="HAMP_dom"/>
</dbReference>
<keyword evidence="10 14" id="KW-1133">Transmembrane helix</keyword>
<organism evidence="19 20">
    <name type="scientific">Candidatus Methanoperedens nitratireducens</name>
    <dbReference type="NCBI Taxonomy" id="1392998"/>
    <lineage>
        <taxon>Archaea</taxon>
        <taxon>Methanobacteriati</taxon>
        <taxon>Methanobacteriota</taxon>
        <taxon>Stenosarchaea group</taxon>
        <taxon>Methanomicrobia</taxon>
        <taxon>Methanosarcinales</taxon>
        <taxon>ANME-2 cluster</taxon>
        <taxon>Candidatus Methanoperedentaceae</taxon>
        <taxon>Candidatus Methanoperedens</taxon>
    </lineage>
</organism>
<keyword evidence="6 14" id="KW-0812">Transmembrane</keyword>
<evidence type="ECO:0000256" key="1">
    <source>
        <dbReference type="ARBA" id="ARBA00000085"/>
    </source>
</evidence>
<dbReference type="Pfam" id="PF02518">
    <property type="entry name" value="HATPase_c"/>
    <property type="match status" value="1"/>
</dbReference>
<dbReference type="InterPro" id="IPR003594">
    <property type="entry name" value="HATPase_dom"/>
</dbReference>
<dbReference type="SUPFAM" id="SSF55874">
    <property type="entry name" value="ATPase domain of HSP90 chaperone/DNA topoisomerase II/histidine kinase"/>
    <property type="match status" value="1"/>
</dbReference>
<keyword evidence="8 19" id="KW-0418">Kinase</keyword>
<dbReference type="Gene3D" id="3.30.565.10">
    <property type="entry name" value="Histidine kinase-like ATPase, C-terminal domain"/>
    <property type="match status" value="1"/>
</dbReference>
<feature type="domain" description="PAS" evidence="16">
    <location>
        <begin position="245"/>
        <end position="291"/>
    </location>
</feature>
<evidence type="ECO:0000256" key="9">
    <source>
        <dbReference type="ARBA" id="ARBA00022840"/>
    </source>
</evidence>
<name>A0A0N8KQF4_9EURY</name>
<dbReference type="InterPro" id="IPR004358">
    <property type="entry name" value="Sig_transdc_His_kin-like_C"/>
</dbReference>
<dbReference type="PROSITE" id="PS50109">
    <property type="entry name" value="HIS_KIN"/>
    <property type="match status" value="1"/>
</dbReference>
<sequence length="882" mass="101018">MSSLRGRLIISMLAIIFLIVAGSNFVIQDIQTGIIEGEFRNVGFLLANNLASEISNNFLINDFVEVSKTVDNAKNSYPEIEYIYVADSQGIVLVHTFENGFPKALIDFAKPENVRKEKILETEKGIIHEFDAPLFKNIGYVHIGLSENKVRAQILDASRKILFLAICAVLLGAIFIYFIGKRLTEPIIRLNEGAKRINKGILDQKIEVGSNDEMGELARTFNDMSYTLDQKIKELITSKEKTENAERYLETLFHSIEDGIIVMNINHEIIKMNSSFLKMTGMSEKEVLGKTCHELIFAILPSQKEGCPINRLLQTGQPIRFMQESKFNSSTKILDINSSLFIDKKENPNIIMVIRDVTQHKNLENEILLRNRELTVLNEISKNISEAFDIDRIVTKSLENILKLTDMEYGKAYLIDDKTGKFTLINHQGEKHNDSFEPGKVNEVLIVEGKENTLPTENVNYSYAVIPLKSKDKVFGVIKITSKKNHIFSSREKELFSAIGNQIGVAIENINFYDNIKYLKEFNDEILNNINLALHVVDRDMKILAVNDELIKLGRIKREEVINKNLYDIFSFLKKRHVDQEYDHVIKTGEIFQSEEKIQYYDEIIYTSTSKIPVKDKNGSVEKIITVIKDVSEKKKLEEELKDSYEELKLTYSKLQELYKIKDNFLSSISHELRTPLTSVMGYTELMLEENLTQKQRHKIEIIFRNSKRLYRLIRSLLDTQIIDSSDLQLTRENIVINELITSVVEDMKNIAVSKNIPITIDIPDSLIVEGDNERLIEVFSNIVENAIKFTIAGEIIIKGETDNEKVHIVISDTGIGIPEDKMEKIFDRFYQVDSSDKRKFGGTGLGLWISKKIIDAHNGRIWAESKNRGSTFHILLPKRVK</sequence>
<dbReference type="PROSITE" id="PS50112">
    <property type="entry name" value="PAS"/>
    <property type="match status" value="2"/>
</dbReference>
<evidence type="ECO:0000259" key="16">
    <source>
        <dbReference type="PROSITE" id="PS50112"/>
    </source>
</evidence>
<dbReference type="PRINTS" id="PR00344">
    <property type="entry name" value="BCTRLSENSOR"/>
</dbReference>
<comment type="catalytic activity">
    <reaction evidence="1">
        <text>ATP + protein L-histidine = ADP + protein N-phospho-L-histidine.</text>
        <dbReference type="EC" id="2.7.13.3"/>
    </reaction>
</comment>
<dbReference type="SMART" id="SM00065">
    <property type="entry name" value="GAF"/>
    <property type="match status" value="1"/>
</dbReference>
<dbReference type="Pfam" id="PF13492">
    <property type="entry name" value="GAF_3"/>
    <property type="match status" value="1"/>
</dbReference>
<keyword evidence="7" id="KW-0547">Nucleotide-binding</keyword>
<dbReference type="Gene3D" id="6.10.340.10">
    <property type="match status" value="1"/>
</dbReference>
<dbReference type="Gene3D" id="3.30.450.20">
    <property type="entry name" value="PAS domain"/>
    <property type="match status" value="2"/>
</dbReference>
<accession>A0A0N8KQF4</accession>
<dbReference type="InterPro" id="IPR000700">
    <property type="entry name" value="PAS-assoc_C"/>
</dbReference>
<dbReference type="InterPro" id="IPR035965">
    <property type="entry name" value="PAS-like_dom_sf"/>
</dbReference>
<reference evidence="19 20" key="1">
    <citation type="submission" date="2015-09" db="EMBL/GenBank/DDBJ databases">
        <title>A metagenomics-based metabolic model of nitrate-dependent anaerobic oxidation of methane by Methanoperedens-like archaea.</title>
        <authorList>
            <person name="Arshad A."/>
            <person name="Speth D.R."/>
            <person name="De Graaf R.M."/>
            <person name="Op Den Camp H.J."/>
            <person name="Jetten M.S."/>
            <person name="Welte C.U."/>
        </authorList>
    </citation>
    <scope>NUCLEOTIDE SEQUENCE [LARGE SCALE GENOMIC DNA]</scope>
</reference>
<evidence type="ECO:0000259" key="18">
    <source>
        <dbReference type="PROSITE" id="PS50885"/>
    </source>
</evidence>
<dbReference type="GO" id="GO:0016020">
    <property type="term" value="C:membrane"/>
    <property type="evidence" value="ECO:0007669"/>
    <property type="project" value="UniProtKB-SubCell"/>
</dbReference>
<dbReference type="SUPFAM" id="SSF55781">
    <property type="entry name" value="GAF domain-like"/>
    <property type="match status" value="1"/>
</dbReference>
<evidence type="ECO:0000256" key="13">
    <source>
        <dbReference type="SAM" id="Coils"/>
    </source>
</evidence>
<dbReference type="Pfam" id="PF00512">
    <property type="entry name" value="HisKA"/>
    <property type="match status" value="1"/>
</dbReference>
<feature type="transmembrane region" description="Helical" evidence="14">
    <location>
        <begin position="161"/>
        <end position="180"/>
    </location>
</feature>
<evidence type="ECO:0000256" key="14">
    <source>
        <dbReference type="SAM" id="Phobius"/>
    </source>
</evidence>
<evidence type="ECO:0000256" key="12">
    <source>
        <dbReference type="ARBA" id="ARBA00023136"/>
    </source>
</evidence>
<evidence type="ECO:0000256" key="8">
    <source>
        <dbReference type="ARBA" id="ARBA00022777"/>
    </source>
</evidence>
<dbReference type="Pfam" id="PF00672">
    <property type="entry name" value="HAMP"/>
    <property type="match status" value="1"/>
</dbReference>
<feature type="domain" description="PAC" evidence="17">
    <location>
        <begin position="592"/>
        <end position="643"/>
    </location>
</feature>
<keyword evidence="4" id="KW-0597">Phosphoprotein</keyword>
<dbReference type="CDD" id="cd00130">
    <property type="entry name" value="PAS"/>
    <property type="match status" value="2"/>
</dbReference>
<feature type="coiled-coil region" evidence="13">
    <location>
        <begin position="628"/>
        <end position="658"/>
    </location>
</feature>
<dbReference type="GO" id="GO:0000155">
    <property type="term" value="F:phosphorelay sensor kinase activity"/>
    <property type="evidence" value="ECO:0007669"/>
    <property type="project" value="InterPro"/>
</dbReference>
<dbReference type="NCBIfam" id="TIGR00229">
    <property type="entry name" value="sensory_box"/>
    <property type="match status" value="2"/>
</dbReference>
<dbReference type="GO" id="GO:0000156">
    <property type="term" value="F:phosphorelay response regulator activity"/>
    <property type="evidence" value="ECO:0007669"/>
    <property type="project" value="TreeGrafter"/>
</dbReference>
<dbReference type="SUPFAM" id="SSF47384">
    <property type="entry name" value="Homodimeric domain of signal transducing histidine kinase"/>
    <property type="match status" value="1"/>
</dbReference>
<dbReference type="PANTHER" id="PTHR42878:SF7">
    <property type="entry name" value="SENSOR HISTIDINE KINASE GLRK"/>
    <property type="match status" value="1"/>
</dbReference>
<dbReference type="SUPFAM" id="SSF158472">
    <property type="entry name" value="HAMP domain-like"/>
    <property type="match status" value="1"/>
</dbReference>
<feature type="domain" description="Histidine kinase" evidence="15">
    <location>
        <begin position="668"/>
        <end position="881"/>
    </location>
</feature>
<comment type="caution">
    <text evidence="19">The sequence shown here is derived from an EMBL/GenBank/DDBJ whole genome shotgun (WGS) entry which is preliminary data.</text>
</comment>
<dbReference type="InterPro" id="IPR050351">
    <property type="entry name" value="BphY/WalK/GraS-like"/>
</dbReference>
<dbReference type="InterPro" id="IPR036097">
    <property type="entry name" value="HisK_dim/P_sf"/>
</dbReference>
<dbReference type="InterPro" id="IPR036890">
    <property type="entry name" value="HATPase_C_sf"/>
</dbReference>
<dbReference type="EC" id="2.7.13.3" evidence="3"/>
<dbReference type="SMART" id="SM00388">
    <property type="entry name" value="HisKA"/>
    <property type="match status" value="1"/>
</dbReference>
<dbReference type="EMBL" id="LKCM01000280">
    <property type="protein sequence ID" value="KPQ41986.1"/>
    <property type="molecule type" value="Genomic_DNA"/>
</dbReference>
<dbReference type="InterPro" id="IPR013656">
    <property type="entry name" value="PAS_4"/>
</dbReference>
<dbReference type="InterPro" id="IPR003018">
    <property type="entry name" value="GAF"/>
</dbReference>
<keyword evidence="9" id="KW-0067">ATP-binding</keyword>
<dbReference type="CDD" id="cd00082">
    <property type="entry name" value="HisKA"/>
    <property type="match status" value="1"/>
</dbReference>
<dbReference type="Pfam" id="PF13426">
    <property type="entry name" value="PAS_9"/>
    <property type="match status" value="1"/>
</dbReference>
<evidence type="ECO:0000256" key="11">
    <source>
        <dbReference type="ARBA" id="ARBA00023012"/>
    </source>
</evidence>
<proteinExistence type="predicted"/>
<evidence type="ECO:0000256" key="10">
    <source>
        <dbReference type="ARBA" id="ARBA00022989"/>
    </source>
</evidence>
<dbReference type="Gene3D" id="1.10.287.130">
    <property type="match status" value="1"/>
</dbReference>
<evidence type="ECO:0000259" key="17">
    <source>
        <dbReference type="PROSITE" id="PS50113"/>
    </source>
</evidence>
<dbReference type="PROSITE" id="PS50885">
    <property type="entry name" value="HAMP"/>
    <property type="match status" value="1"/>
</dbReference>
<evidence type="ECO:0000256" key="4">
    <source>
        <dbReference type="ARBA" id="ARBA00022553"/>
    </source>
</evidence>
<dbReference type="InterPro" id="IPR005467">
    <property type="entry name" value="His_kinase_dom"/>
</dbReference>
<dbReference type="InterPro" id="IPR003661">
    <property type="entry name" value="HisK_dim/P_dom"/>
</dbReference>
<evidence type="ECO:0000313" key="19">
    <source>
        <dbReference type="EMBL" id="KPQ41986.1"/>
    </source>
</evidence>
<evidence type="ECO:0000259" key="15">
    <source>
        <dbReference type="PROSITE" id="PS50109"/>
    </source>
</evidence>
<dbReference type="Gene3D" id="3.30.450.40">
    <property type="match status" value="2"/>
</dbReference>
<feature type="domain" description="HAMP" evidence="18">
    <location>
        <begin position="181"/>
        <end position="233"/>
    </location>
</feature>
<keyword evidence="13" id="KW-0175">Coiled coil</keyword>
<evidence type="ECO:0000313" key="20">
    <source>
        <dbReference type="Proteomes" id="UP000050360"/>
    </source>
</evidence>
<evidence type="ECO:0000256" key="7">
    <source>
        <dbReference type="ARBA" id="ARBA00022741"/>
    </source>
</evidence>
<evidence type="ECO:0000256" key="3">
    <source>
        <dbReference type="ARBA" id="ARBA00012438"/>
    </source>
</evidence>
<dbReference type="PANTHER" id="PTHR42878">
    <property type="entry name" value="TWO-COMPONENT HISTIDINE KINASE"/>
    <property type="match status" value="1"/>
</dbReference>
<evidence type="ECO:0000256" key="2">
    <source>
        <dbReference type="ARBA" id="ARBA00004141"/>
    </source>
</evidence>